<dbReference type="EMBL" id="CAXLJL010000489">
    <property type="protein sequence ID" value="CAL5138242.1"/>
    <property type="molecule type" value="Genomic_DNA"/>
</dbReference>
<feature type="chain" id="PRO_5043909715" description="EGF-like domain-containing protein" evidence="3">
    <location>
        <begin position="18"/>
        <end position="531"/>
    </location>
</feature>
<evidence type="ECO:0000256" key="3">
    <source>
        <dbReference type="SAM" id="SignalP"/>
    </source>
</evidence>
<dbReference type="InterPro" id="IPR050906">
    <property type="entry name" value="Notch_signaling"/>
</dbReference>
<organism evidence="5 6">
    <name type="scientific">Calicophoron daubneyi</name>
    <name type="common">Rumen fluke</name>
    <name type="synonym">Paramphistomum daubneyi</name>
    <dbReference type="NCBI Taxonomy" id="300641"/>
    <lineage>
        <taxon>Eukaryota</taxon>
        <taxon>Metazoa</taxon>
        <taxon>Spiralia</taxon>
        <taxon>Lophotrochozoa</taxon>
        <taxon>Platyhelminthes</taxon>
        <taxon>Trematoda</taxon>
        <taxon>Digenea</taxon>
        <taxon>Plagiorchiida</taxon>
        <taxon>Pronocephalata</taxon>
        <taxon>Paramphistomoidea</taxon>
        <taxon>Paramphistomidae</taxon>
        <taxon>Calicophoron</taxon>
    </lineage>
</organism>
<dbReference type="InterPro" id="IPR000742">
    <property type="entry name" value="EGF"/>
</dbReference>
<dbReference type="Gene3D" id="2.10.25.10">
    <property type="entry name" value="Laminin"/>
    <property type="match status" value="2"/>
</dbReference>
<dbReference type="PANTHER" id="PTHR24044:SF417">
    <property type="entry name" value="WEARY, ISOFORM B"/>
    <property type="match status" value="1"/>
</dbReference>
<evidence type="ECO:0000259" key="4">
    <source>
        <dbReference type="PROSITE" id="PS50026"/>
    </source>
</evidence>
<keyword evidence="1" id="KW-1015">Disulfide bond</keyword>
<dbReference type="SUPFAM" id="SSF57196">
    <property type="entry name" value="EGF/Laminin"/>
    <property type="match status" value="1"/>
</dbReference>
<dbReference type="PANTHER" id="PTHR24044">
    <property type="entry name" value="NOTCH LIGAND FAMILY MEMBER"/>
    <property type="match status" value="1"/>
</dbReference>
<keyword evidence="1" id="KW-0245">EGF-like domain</keyword>
<dbReference type="GO" id="GO:0005112">
    <property type="term" value="F:Notch binding"/>
    <property type="evidence" value="ECO:0007669"/>
    <property type="project" value="TreeGrafter"/>
</dbReference>
<reference evidence="5" key="1">
    <citation type="submission" date="2024-06" db="EMBL/GenBank/DDBJ databases">
        <authorList>
            <person name="Liu X."/>
            <person name="Lenzi L."/>
            <person name="Haldenby T S."/>
            <person name="Uol C."/>
        </authorList>
    </citation>
    <scope>NUCLEOTIDE SEQUENCE</scope>
</reference>
<feature type="domain" description="EGF-like" evidence="4">
    <location>
        <begin position="265"/>
        <end position="315"/>
    </location>
</feature>
<dbReference type="PROSITE" id="PS00022">
    <property type="entry name" value="EGF_1"/>
    <property type="match status" value="1"/>
</dbReference>
<feature type="signal peptide" evidence="3">
    <location>
        <begin position="1"/>
        <end position="17"/>
    </location>
</feature>
<sequence>MFVAVLFLLCTLSLLNCHDYYAEQEKWPVNIFFKCHGTPKLKAQRVHTIPEAAQIYYSTLMSGRFPEDKQLDTCIPPASILKLPIYQELFDMVINSNHHASLMLMKIGCHLFNNQEWVKTYYNQALGRNTDTFRAILDIIYRFALCFQNVDPHLNCPDVCASKPPDFCKNVPHAIDACSSYLDESFRKINWNESANREAAVRDWYRQVPIDRRLPIEFLVREHDKLEDIERKLEIQKMAARKAYCPCQMYYVYDRFLEGCVDITQDFGCGGGNPCANGGRCVPKTVWKRNEEGDLEEVPTFSCICPPAFRGETCEQETDRCAEGDVCGGFQCIRDPNDLDNGYRCLCPPKYKRKSPGEPICVPLPACGEKVVLGANDTSALSNPSATHQPCLNGGHCVQDPNDPTIYTCGRPQSFTGISPLKRKRMLIAAEHCDIATHSLIPISEEDLDEQLLGIEALDDWNIEGLEEAPMLNLPRAILQGDLQAVNWPKAQDLLFITMWIYAVIVHIALVILWIYHIHRWRTFDMEYKKE</sequence>
<keyword evidence="3" id="KW-0732">Signal</keyword>
<comment type="caution">
    <text evidence="5">The sequence shown here is derived from an EMBL/GenBank/DDBJ whole genome shotgun (WGS) entry which is preliminary data.</text>
</comment>
<feature type="disulfide bond" evidence="1">
    <location>
        <begin position="305"/>
        <end position="314"/>
    </location>
</feature>
<dbReference type="CDD" id="cd00054">
    <property type="entry name" value="EGF_CA"/>
    <property type="match status" value="1"/>
</dbReference>
<evidence type="ECO:0000256" key="2">
    <source>
        <dbReference type="SAM" id="Phobius"/>
    </source>
</evidence>
<keyword evidence="2" id="KW-0812">Transmembrane</keyword>
<evidence type="ECO:0000256" key="1">
    <source>
        <dbReference type="PROSITE-ProRule" id="PRU00076"/>
    </source>
</evidence>
<dbReference type="PROSITE" id="PS50026">
    <property type="entry name" value="EGF_3"/>
    <property type="match status" value="1"/>
</dbReference>
<name>A0AAV2TP39_CALDB</name>
<proteinExistence type="predicted"/>
<dbReference type="SMART" id="SM00181">
    <property type="entry name" value="EGF"/>
    <property type="match status" value="3"/>
</dbReference>
<evidence type="ECO:0000313" key="6">
    <source>
        <dbReference type="Proteomes" id="UP001497525"/>
    </source>
</evidence>
<dbReference type="Proteomes" id="UP001497525">
    <property type="component" value="Unassembled WGS sequence"/>
</dbReference>
<dbReference type="AlphaFoldDB" id="A0AAV2TP39"/>
<keyword evidence="2" id="KW-0472">Membrane</keyword>
<comment type="caution">
    <text evidence="1">Lacks conserved residue(s) required for the propagation of feature annotation.</text>
</comment>
<evidence type="ECO:0000313" key="5">
    <source>
        <dbReference type="EMBL" id="CAL5138242.1"/>
    </source>
</evidence>
<keyword evidence="2" id="KW-1133">Transmembrane helix</keyword>
<gene>
    <name evidence="5" type="ORF">CDAUBV1_LOCUS12848</name>
</gene>
<feature type="transmembrane region" description="Helical" evidence="2">
    <location>
        <begin position="494"/>
        <end position="516"/>
    </location>
</feature>
<accession>A0AAV2TP39</accession>
<protein>
    <recommendedName>
        <fullName evidence="4">EGF-like domain-containing protein</fullName>
    </recommendedName>
</protein>